<sequence length="88" mass="9476">MAVKLPPDIAELVTARVESGDFASPEEVLRAAMAPWIAREQARAATLDELRAKIAEGDSDPTDVTPDEIRDHLDRVAASLQRQGPNAA</sequence>
<dbReference type="RefSeq" id="WP_066726264.1">
    <property type="nucleotide sequence ID" value="NZ_JBHSLU010000022.1"/>
</dbReference>
<evidence type="ECO:0000313" key="1">
    <source>
        <dbReference type="EMBL" id="MFC5505808.1"/>
    </source>
</evidence>
<accession>A0ABW0P287</accession>
<evidence type="ECO:0000313" key="2">
    <source>
        <dbReference type="Proteomes" id="UP001596060"/>
    </source>
</evidence>
<dbReference type="EMBL" id="JBHSLU010000022">
    <property type="protein sequence ID" value="MFC5505808.1"/>
    <property type="molecule type" value="Genomic_DNA"/>
</dbReference>
<organism evidence="1 2">
    <name type="scientific">Bosea massiliensis</name>
    <dbReference type="NCBI Taxonomy" id="151419"/>
    <lineage>
        <taxon>Bacteria</taxon>
        <taxon>Pseudomonadati</taxon>
        <taxon>Pseudomonadota</taxon>
        <taxon>Alphaproteobacteria</taxon>
        <taxon>Hyphomicrobiales</taxon>
        <taxon>Boseaceae</taxon>
        <taxon>Bosea</taxon>
    </lineage>
</organism>
<dbReference type="InterPro" id="IPR010985">
    <property type="entry name" value="Ribbon_hlx_hlx"/>
</dbReference>
<dbReference type="InterPro" id="IPR038296">
    <property type="entry name" value="ParD_sf"/>
</dbReference>
<comment type="caution">
    <text evidence="1">The sequence shown here is derived from an EMBL/GenBank/DDBJ whole genome shotgun (WGS) entry which is preliminary data.</text>
</comment>
<proteinExistence type="predicted"/>
<dbReference type="Proteomes" id="UP001596060">
    <property type="component" value="Unassembled WGS sequence"/>
</dbReference>
<keyword evidence="2" id="KW-1185">Reference proteome</keyword>
<gene>
    <name evidence="1" type="ORF">ACFPN9_11100</name>
</gene>
<name>A0ABW0P287_9HYPH</name>
<reference evidence="2" key="1">
    <citation type="journal article" date="2019" name="Int. J. Syst. Evol. Microbiol.">
        <title>The Global Catalogue of Microorganisms (GCM) 10K type strain sequencing project: providing services to taxonomists for standard genome sequencing and annotation.</title>
        <authorList>
            <consortium name="The Broad Institute Genomics Platform"/>
            <consortium name="The Broad Institute Genome Sequencing Center for Infectious Disease"/>
            <person name="Wu L."/>
            <person name="Ma J."/>
        </authorList>
    </citation>
    <scope>NUCLEOTIDE SEQUENCE [LARGE SCALE GENOMIC DNA]</scope>
    <source>
        <strain evidence="2">CCUG 43117</strain>
    </source>
</reference>
<protein>
    <submittedName>
        <fullName evidence="1">Type II toxin-antitoxin system ParD family antitoxin</fullName>
    </submittedName>
</protein>
<dbReference type="SUPFAM" id="SSF47598">
    <property type="entry name" value="Ribbon-helix-helix"/>
    <property type="match status" value="1"/>
</dbReference>
<dbReference type="Gene3D" id="6.10.10.120">
    <property type="entry name" value="Antitoxin ParD1-like"/>
    <property type="match status" value="1"/>
</dbReference>